<dbReference type="Proteomes" id="UP001326110">
    <property type="component" value="Chromosome"/>
</dbReference>
<evidence type="ECO:0008006" key="4">
    <source>
        <dbReference type="Google" id="ProtNLM"/>
    </source>
</evidence>
<dbReference type="GeneID" id="43167004"/>
<keyword evidence="1" id="KW-0812">Transmembrane</keyword>
<evidence type="ECO:0000313" key="3">
    <source>
        <dbReference type="Proteomes" id="UP001326110"/>
    </source>
</evidence>
<dbReference type="RefSeq" id="WP_019922187.1">
    <property type="nucleotide sequence ID" value="NZ_CP140152.1"/>
</dbReference>
<feature type="transmembrane region" description="Helical" evidence="1">
    <location>
        <begin position="109"/>
        <end position="130"/>
    </location>
</feature>
<proteinExistence type="predicted"/>
<keyword evidence="3" id="KW-1185">Reference proteome</keyword>
<evidence type="ECO:0000256" key="1">
    <source>
        <dbReference type="SAM" id="Phobius"/>
    </source>
</evidence>
<sequence length="144" mass="15326">MAGTDLAQLLLKQCVTVVLLLLVLRLLSGASAARRVFAARCGVVALLLMPLAWLALPSAAPAFRFDMSLAVSAPVQPPLEIPAIVTTAVVPDLDHVVSLPARGAQWGRWLLAAYVFGVAWHLLRLAAGVWRLYRAAAQARALVA</sequence>
<keyword evidence="1" id="KW-0472">Membrane</keyword>
<name>A0ABZ0Y492_9BURK</name>
<keyword evidence="1" id="KW-1133">Transmembrane helix</keyword>
<feature type="transmembrane region" description="Helical" evidence="1">
    <location>
        <begin position="6"/>
        <end position="24"/>
    </location>
</feature>
<feature type="transmembrane region" description="Helical" evidence="1">
    <location>
        <begin position="36"/>
        <end position="56"/>
    </location>
</feature>
<accession>A0ABZ0Y492</accession>
<organism evidence="2 3">
    <name type="scientific">Duganella zoogloeoides</name>
    <dbReference type="NCBI Taxonomy" id="75659"/>
    <lineage>
        <taxon>Bacteria</taxon>
        <taxon>Pseudomonadati</taxon>
        <taxon>Pseudomonadota</taxon>
        <taxon>Betaproteobacteria</taxon>
        <taxon>Burkholderiales</taxon>
        <taxon>Oxalobacteraceae</taxon>
        <taxon>Telluria group</taxon>
        <taxon>Duganella</taxon>
    </lineage>
</organism>
<gene>
    <name evidence="2" type="ORF">SR858_07805</name>
</gene>
<reference evidence="2 3" key="1">
    <citation type="submission" date="2023-11" db="EMBL/GenBank/DDBJ databases">
        <title>MicrobeMod: A computational toolkit for identifying prokaryotic methylation and restriction-modification with nanopore sequencing.</title>
        <authorList>
            <person name="Crits-Christoph A."/>
            <person name="Kang S.C."/>
            <person name="Lee H."/>
            <person name="Ostrov N."/>
        </authorList>
    </citation>
    <scope>NUCLEOTIDE SEQUENCE [LARGE SCALE GENOMIC DNA]</scope>
    <source>
        <strain evidence="2 3">ATCC 25935</strain>
    </source>
</reference>
<protein>
    <recommendedName>
        <fullName evidence="4">Peptidase M56 domain-containing protein</fullName>
    </recommendedName>
</protein>
<dbReference type="EMBL" id="CP140152">
    <property type="protein sequence ID" value="WQH06221.1"/>
    <property type="molecule type" value="Genomic_DNA"/>
</dbReference>
<evidence type="ECO:0000313" key="2">
    <source>
        <dbReference type="EMBL" id="WQH06221.1"/>
    </source>
</evidence>